<dbReference type="GO" id="GO:0016020">
    <property type="term" value="C:membrane"/>
    <property type="evidence" value="ECO:0007669"/>
    <property type="project" value="UniProtKB-SubCell"/>
</dbReference>
<organism evidence="7 8">
    <name type="scientific">Lupinus albus</name>
    <name type="common">White lupine</name>
    <name type="synonym">Lupinus termis</name>
    <dbReference type="NCBI Taxonomy" id="3870"/>
    <lineage>
        <taxon>Eukaryota</taxon>
        <taxon>Viridiplantae</taxon>
        <taxon>Streptophyta</taxon>
        <taxon>Embryophyta</taxon>
        <taxon>Tracheophyta</taxon>
        <taxon>Spermatophyta</taxon>
        <taxon>Magnoliopsida</taxon>
        <taxon>eudicotyledons</taxon>
        <taxon>Gunneridae</taxon>
        <taxon>Pentapetalae</taxon>
        <taxon>rosids</taxon>
        <taxon>fabids</taxon>
        <taxon>Fabales</taxon>
        <taxon>Fabaceae</taxon>
        <taxon>Papilionoideae</taxon>
        <taxon>50 kb inversion clade</taxon>
        <taxon>genistoids sensu lato</taxon>
        <taxon>core genistoids</taxon>
        <taxon>Genisteae</taxon>
        <taxon>Lupinus</taxon>
    </lineage>
</organism>
<reference evidence="8" key="1">
    <citation type="journal article" date="2020" name="Nat. Commun.">
        <title>Genome sequence of the cluster root forming white lupin.</title>
        <authorList>
            <person name="Hufnagel B."/>
            <person name="Marques A."/>
            <person name="Soriano A."/>
            <person name="Marques L."/>
            <person name="Divol F."/>
            <person name="Doumas P."/>
            <person name="Sallet E."/>
            <person name="Mancinotti D."/>
            <person name="Carrere S."/>
            <person name="Marande W."/>
            <person name="Arribat S."/>
            <person name="Keller J."/>
            <person name="Huneau C."/>
            <person name="Blein T."/>
            <person name="Aime D."/>
            <person name="Laguerre M."/>
            <person name="Taylor J."/>
            <person name="Schubert V."/>
            <person name="Nelson M."/>
            <person name="Geu-Flores F."/>
            <person name="Crespi M."/>
            <person name="Gallardo-Guerrero K."/>
            <person name="Delaux P.-M."/>
            <person name="Salse J."/>
            <person name="Berges H."/>
            <person name="Guyot R."/>
            <person name="Gouzy J."/>
            <person name="Peret B."/>
        </authorList>
    </citation>
    <scope>NUCLEOTIDE SEQUENCE [LARGE SCALE GENOMIC DNA]</scope>
    <source>
        <strain evidence="8">cv. Amiga</strain>
    </source>
</reference>
<protein>
    <submittedName>
        <fullName evidence="7">Putative proton-dependent oligopeptide transporter family, major facilitator superfamily</fullName>
    </submittedName>
</protein>
<feature type="transmembrane region" description="Helical" evidence="6">
    <location>
        <begin position="425"/>
        <end position="448"/>
    </location>
</feature>
<comment type="similarity">
    <text evidence="2">Belongs to the major facilitator superfamily. Proton-dependent oligopeptide transporter (POT/PTR) (TC 2.A.17) family.</text>
</comment>
<feature type="transmembrane region" description="Helical" evidence="6">
    <location>
        <begin position="170"/>
        <end position="188"/>
    </location>
</feature>
<dbReference type="InterPro" id="IPR036259">
    <property type="entry name" value="MFS_trans_sf"/>
</dbReference>
<evidence type="ECO:0000313" key="7">
    <source>
        <dbReference type="EMBL" id="KAE9617977.1"/>
    </source>
</evidence>
<dbReference type="AlphaFoldDB" id="A0A6A4QWG5"/>
<dbReference type="SUPFAM" id="SSF103473">
    <property type="entry name" value="MFS general substrate transporter"/>
    <property type="match status" value="2"/>
</dbReference>
<evidence type="ECO:0000313" key="8">
    <source>
        <dbReference type="Proteomes" id="UP000447434"/>
    </source>
</evidence>
<feature type="transmembrane region" description="Helical" evidence="6">
    <location>
        <begin position="36"/>
        <end position="55"/>
    </location>
</feature>
<keyword evidence="8" id="KW-1185">Reference proteome</keyword>
<dbReference type="Proteomes" id="UP000447434">
    <property type="component" value="Chromosome 3"/>
</dbReference>
<keyword evidence="4 6" id="KW-1133">Transmembrane helix</keyword>
<feature type="transmembrane region" description="Helical" evidence="6">
    <location>
        <begin position="381"/>
        <end position="404"/>
    </location>
</feature>
<keyword evidence="5 6" id="KW-0472">Membrane</keyword>
<dbReference type="Pfam" id="PF00854">
    <property type="entry name" value="PTR2"/>
    <property type="match status" value="1"/>
</dbReference>
<sequence>MVVVELIQSLVFFGNSANLVRYFLQYMHYSVAQSSNMLTNFMGTSFLLSIVAGYINDTVLSTLIAFIVYVSIELLGFILLTYQATHSNLLPSENETPSYIQAAVLYIGLGAIAIGIGGTKATLPTHGANQLDPNKQNLISSFFNWYYFSINTASIFAATLMVWIEENCGWGWSFTISAILVFCSISIFSSGSRIYRLKQPAGSPLKGLIKVIVASTRKTIDAAAVQVYHNDKEQSYAKETSYNKFKFLNKALKDDTIEVSQVEDTKAFLGLLPIFATTIVLNCCVAQLMTFSVQQGNFMNRKISNFTITTQSISVIPLFFILGTIGLIEKSKDLYSNTGATYNKFYQPLVRMGVGLTLTAVSMAVAAVVESWRLAELNKGYAISVFWLTGQNFLLVLSEVFAVGGMLELFYSDAPNGMKSVSTSLSWCSISLGYFLSSVLVTVCNSVSGRFGQAWIEGQDLNHDRLDLFYALLCLLSLLNVILYVYFAKRY</sequence>
<name>A0A6A4QWG5_LUPAL</name>
<keyword evidence="3 6" id="KW-0812">Transmembrane</keyword>
<accession>A0A6A4QWG5</accession>
<feature type="transmembrane region" description="Helical" evidence="6">
    <location>
        <begin position="349"/>
        <end position="369"/>
    </location>
</feature>
<evidence type="ECO:0000256" key="6">
    <source>
        <dbReference type="SAM" id="Phobius"/>
    </source>
</evidence>
<dbReference type="EMBL" id="WOCE01000003">
    <property type="protein sequence ID" value="KAE9617977.1"/>
    <property type="molecule type" value="Genomic_DNA"/>
</dbReference>
<dbReference type="OrthoDB" id="1413949at2759"/>
<evidence type="ECO:0000256" key="1">
    <source>
        <dbReference type="ARBA" id="ARBA00004141"/>
    </source>
</evidence>
<feature type="transmembrane region" description="Helical" evidence="6">
    <location>
        <begin position="267"/>
        <end position="288"/>
    </location>
</feature>
<evidence type="ECO:0000256" key="2">
    <source>
        <dbReference type="ARBA" id="ARBA00005982"/>
    </source>
</evidence>
<comment type="subcellular location">
    <subcellularLocation>
        <location evidence="1">Membrane</location>
        <topology evidence="1">Multi-pass membrane protein</topology>
    </subcellularLocation>
</comment>
<feature type="transmembrane region" description="Helical" evidence="6">
    <location>
        <begin position="308"/>
        <end position="328"/>
    </location>
</feature>
<feature type="transmembrane region" description="Helical" evidence="6">
    <location>
        <begin position="145"/>
        <end position="164"/>
    </location>
</feature>
<gene>
    <name evidence="7" type="ORF">Lalb_Chr03g0041271</name>
</gene>
<dbReference type="GO" id="GO:0022857">
    <property type="term" value="F:transmembrane transporter activity"/>
    <property type="evidence" value="ECO:0007669"/>
    <property type="project" value="InterPro"/>
</dbReference>
<proteinExistence type="inferred from homology"/>
<feature type="transmembrane region" description="Helical" evidence="6">
    <location>
        <begin position="468"/>
        <end position="487"/>
    </location>
</feature>
<feature type="transmembrane region" description="Helical" evidence="6">
    <location>
        <begin position="61"/>
        <end position="82"/>
    </location>
</feature>
<comment type="caution">
    <text evidence="7">The sequence shown here is derived from an EMBL/GenBank/DDBJ whole genome shotgun (WGS) entry which is preliminary data.</text>
</comment>
<evidence type="ECO:0000256" key="4">
    <source>
        <dbReference type="ARBA" id="ARBA00022989"/>
    </source>
</evidence>
<evidence type="ECO:0000256" key="5">
    <source>
        <dbReference type="ARBA" id="ARBA00023136"/>
    </source>
</evidence>
<dbReference type="Gene3D" id="1.20.1250.20">
    <property type="entry name" value="MFS general substrate transporter like domains"/>
    <property type="match status" value="1"/>
</dbReference>
<dbReference type="InterPro" id="IPR000109">
    <property type="entry name" value="POT_fam"/>
</dbReference>
<evidence type="ECO:0000256" key="3">
    <source>
        <dbReference type="ARBA" id="ARBA00022692"/>
    </source>
</evidence>
<dbReference type="PANTHER" id="PTHR11654">
    <property type="entry name" value="OLIGOPEPTIDE TRANSPORTER-RELATED"/>
    <property type="match status" value="1"/>
</dbReference>